<accession>A0A1E3RRW9</accession>
<comment type="caution">
    <text evidence="2">The sequence shown here is derived from an EMBL/GenBank/DDBJ whole genome shotgun (WGS) entry which is preliminary data.</text>
</comment>
<protein>
    <recommendedName>
        <fullName evidence="4">Hemophore-related protein</fullName>
    </recommendedName>
</protein>
<organism evidence="2 3">
    <name type="scientific">Mycolicibacterium holsaticum</name>
    <dbReference type="NCBI Taxonomy" id="152142"/>
    <lineage>
        <taxon>Bacteria</taxon>
        <taxon>Bacillati</taxon>
        <taxon>Actinomycetota</taxon>
        <taxon>Actinomycetes</taxon>
        <taxon>Mycobacteriales</taxon>
        <taxon>Mycobacteriaceae</taxon>
        <taxon>Mycolicibacterium</taxon>
    </lineage>
</organism>
<dbReference type="InterPro" id="IPR032407">
    <property type="entry name" value="MHB"/>
</dbReference>
<evidence type="ECO:0000313" key="3">
    <source>
        <dbReference type="Proteomes" id="UP000094243"/>
    </source>
</evidence>
<name>A0A1E3RRW9_9MYCO</name>
<evidence type="ECO:0008006" key="4">
    <source>
        <dbReference type="Google" id="ProtNLM"/>
    </source>
</evidence>
<evidence type="ECO:0000256" key="1">
    <source>
        <dbReference type="SAM" id="SignalP"/>
    </source>
</evidence>
<gene>
    <name evidence="2" type="ORF">BHQ17_16520</name>
</gene>
<feature type="chain" id="PRO_5009135116" description="Hemophore-related protein" evidence="1">
    <location>
        <begin position="32"/>
        <end position="114"/>
    </location>
</feature>
<keyword evidence="3" id="KW-1185">Reference proteome</keyword>
<dbReference type="OrthoDB" id="4563701at2"/>
<dbReference type="NCBIfam" id="TIGR04529">
    <property type="entry name" value="MTB_hemophore"/>
    <property type="match status" value="1"/>
</dbReference>
<dbReference type="EMBL" id="MIGZ01000097">
    <property type="protein sequence ID" value="ODQ92137.1"/>
    <property type="molecule type" value="Genomic_DNA"/>
</dbReference>
<dbReference type="AlphaFoldDB" id="A0A1E3RRW9"/>
<proteinExistence type="predicted"/>
<evidence type="ECO:0000313" key="2">
    <source>
        <dbReference type="EMBL" id="ODQ92137.1"/>
    </source>
</evidence>
<dbReference type="Proteomes" id="UP000094243">
    <property type="component" value="Unassembled WGS sequence"/>
</dbReference>
<reference evidence="3" key="1">
    <citation type="submission" date="2016-09" db="EMBL/GenBank/DDBJ databases">
        <authorList>
            <person name="Greninger A.L."/>
            <person name="Jerome K.R."/>
            <person name="Mcnair B."/>
            <person name="Wallis C."/>
            <person name="Fang F."/>
        </authorList>
    </citation>
    <scope>NUCLEOTIDE SEQUENCE [LARGE SCALE GENOMIC DNA]</scope>
    <source>
        <strain evidence="3">M7</strain>
    </source>
</reference>
<sequence length="114" mass="11643">MRSTTKLAFASGGMAMLLATGAGVGAGIASAQPDIDTIVYSTCTYPQVVAALNAESPQLARQLESAPAATGWLKSLIAAPPETRRGMVAQAQATPGASQFTPVIMRVASTCNNF</sequence>
<feature type="signal peptide" evidence="1">
    <location>
        <begin position="1"/>
        <end position="31"/>
    </location>
</feature>
<dbReference type="GO" id="GO:0020037">
    <property type="term" value="F:heme binding"/>
    <property type="evidence" value="ECO:0007669"/>
    <property type="project" value="InterPro"/>
</dbReference>
<keyword evidence="1" id="KW-0732">Signal</keyword>
<dbReference type="RefSeq" id="WP_069406241.1">
    <property type="nucleotide sequence ID" value="NZ_JBHRZJ010000001.1"/>
</dbReference>